<name>A0AAD1UK07_EUPCR</name>
<sequence length="273" mass="31844">MESSASQMDTDNTQAQEREKLILTEDNTVDKILRNNYYFNCLSEKFIYEDSESENSDDEQYYTEYDPFLYMNFEKQKDRNYFKKANFISPFILHVLELQKIKIKSKTMINFHNYSFPLKISNVTIKGDTGCTSIISSTFNAIMRISPRVLERVKISSFKISANQFKRLIVSYKHVQRLELSCCKILVPEVFDLSQLLKNTQIEELDFSWSGDSEHSDWENNPQEYINLIQGLATSPDLKLSLGTIITISCGIENMEMREILDQNKFNNTDLSD</sequence>
<feature type="region of interest" description="Disordered" evidence="1">
    <location>
        <begin position="1"/>
        <end position="20"/>
    </location>
</feature>
<reference evidence="2" key="1">
    <citation type="submission" date="2023-07" db="EMBL/GenBank/DDBJ databases">
        <authorList>
            <consortium name="AG Swart"/>
            <person name="Singh M."/>
            <person name="Singh A."/>
            <person name="Seah K."/>
            <person name="Emmerich C."/>
        </authorList>
    </citation>
    <scope>NUCLEOTIDE SEQUENCE</scope>
    <source>
        <strain evidence="2">DP1</strain>
    </source>
</reference>
<dbReference type="Gene3D" id="3.80.10.10">
    <property type="entry name" value="Ribonuclease Inhibitor"/>
    <property type="match status" value="1"/>
</dbReference>
<organism evidence="2 3">
    <name type="scientific">Euplotes crassus</name>
    <dbReference type="NCBI Taxonomy" id="5936"/>
    <lineage>
        <taxon>Eukaryota</taxon>
        <taxon>Sar</taxon>
        <taxon>Alveolata</taxon>
        <taxon>Ciliophora</taxon>
        <taxon>Intramacronucleata</taxon>
        <taxon>Spirotrichea</taxon>
        <taxon>Hypotrichia</taxon>
        <taxon>Euplotida</taxon>
        <taxon>Euplotidae</taxon>
        <taxon>Moneuplotes</taxon>
    </lineage>
</organism>
<evidence type="ECO:0000256" key="1">
    <source>
        <dbReference type="SAM" id="MobiDB-lite"/>
    </source>
</evidence>
<comment type="caution">
    <text evidence="2">The sequence shown here is derived from an EMBL/GenBank/DDBJ whole genome shotgun (WGS) entry which is preliminary data.</text>
</comment>
<proteinExistence type="predicted"/>
<keyword evidence="3" id="KW-1185">Reference proteome</keyword>
<dbReference type="SUPFAM" id="SSF52047">
    <property type="entry name" value="RNI-like"/>
    <property type="match status" value="1"/>
</dbReference>
<dbReference type="AlphaFoldDB" id="A0AAD1UK07"/>
<accession>A0AAD1UK07</accession>
<protein>
    <submittedName>
        <fullName evidence="2">Uncharacterized protein</fullName>
    </submittedName>
</protein>
<evidence type="ECO:0000313" key="2">
    <source>
        <dbReference type="EMBL" id="CAI2369256.1"/>
    </source>
</evidence>
<feature type="compositionally biased region" description="Polar residues" evidence="1">
    <location>
        <begin position="1"/>
        <end position="15"/>
    </location>
</feature>
<dbReference type="InterPro" id="IPR032675">
    <property type="entry name" value="LRR_dom_sf"/>
</dbReference>
<gene>
    <name evidence="2" type="ORF">ECRASSUSDP1_LOCUS10554</name>
</gene>
<evidence type="ECO:0000313" key="3">
    <source>
        <dbReference type="Proteomes" id="UP001295684"/>
    </source>
</evidence>
<dbReference type="Proteomes" id="UP001295684">
    <property type="component" value="Unassembled WGS sequence"/>
</dbReference>
<dbReference type="EMBL" id="CAMPGE010010407">
    <property type="protein sequence ID" value="CAI2369256.1"/>
    <property type="molecule type" value="Genomic_DNA"/>
</dbReference>